<dbReference type="SUPFAM" id="SSF46579">
    <property type="entry name" value="Prefoldin"/>
    <property type="match status" value="1"/>
</dbReference>
<evidence type="ECO:0000313" key="3">
    <source>
        <dbReference type="EMBL" id="PIL32472.1"/>
    </source>
</evidence>
<dbReference type="GO" id="GO:1990115">
    <property type="term" value="P:RNA polymerase III assembly"/>
    <property type="evidence" value="ECO:0007669"/>
    <property type="project" value="TreeGrafter"/>
</dbReference>
<dbReference type="Proteomes" id="UP000230002">
    <property type="component" value="Unassembled WGS sequence"/>
</dbReference>
<evidence type="ECO:0008006" key="5">
    <source>
        <dbReference type="Google" id="ProtNLM"/>
    </source>
</evidence>
<dbReference type="NCBIfam" id="TIGR00293">
    <property type="entry name" value="prefoldin subunit alpha"/>
    <property type="match status" value="1"/>
</dbReference>
<evidence type="ECO:0000256" key="2">
    <source>
        <dbReference type="SAM" id="Coils"/>
    </source>
</evidence>
<dbReference type="GO" id="GO:0006457">
    <property type="term" value="P:protein folding"/>
    <property type="evidence" value="ECO:0007669"/>
    <property type="project" value="InterPro"/>
</dbReference>
<dbReference type="EMBL" id="AYKW01000010">
    <property type="protein sequence ID" value="PIL32472.1"/>
    <property type="molecule type" value="Genomic_DNA"/>
</dbReference>
<dbReference type="GO" id="GO:0005737">
    <property type="term" value="C:cytoplasm"/>
    <property type="evidence" value="ECO:0007669"/>
    <property type="project" value="TreeGrafter"/>
</dbReference>
<dbReference type="GO" id="GO:0016272">
    <property type="term" value="C:prefoldin complex"/>
    <property type="evidence" value="ECO:0007669"/>
    <property type="project" value="InterPro"/>
</dbReference>
<dbReference type="AlphaFoldDB" id="A0A2G8SFD1"/>
<dbReference type="Pfam" id="PF02996">
    <property type="entry name" value="Prefoldin"/>
    <property type="match status" value="1"/>
</dbReference>
<dbReference type="GO" id="GO:0051082">
    <property type="term" value="F:unfolded protein binding"/>
    <property type="evidence" value="ECO:0007669"/>
    <property type="project" value="InterPro"/>
</dbReference>
<name>A0A2G8SFD1_9APHY</name>
<protein>
    <recommendedName>
        <fullName evidence="5">Prefoldin subunit 5</fullName>
    </recommendedName>
</protein>
<comment type="similarity">
    <text evidence="1">Belongs to the prefoldin subunit alpha family.</text>
</comment>
<keyword evidence="4" id="KW-1185">Reference proteome</keyword>
<proteinExistence type="inferred from homology"/>
<comment type="caution">
    <text evidence="3">The sequence shown here is derived from an EMBL/GenBank/DDBJ whole genome shotgun (WGS) entry which is preliminary data.</text>
</comment>
<dbReference type="PANTHER" id="PTHR12674:SF2">
    <property type="entry name" value="PREFOLDIN SUBUNIT 5"/>
    <property type="match status" value="1"/>
</dbReference>
<sequence length="176" mass="19991">MASGSSAQPQQINVTDLDVPQLADVRKQLEEELTHLSNSYAQLRQAQAKFKACIENVGQVKPENKEKTVLVPLTNSLYVPGKLRDLEHVIVDVGTGYYVKKVRPTTPDTFRECRTQDFRTRAQALKHYESKVEYIRTNLEALQETIQKKQENMNYLINVLQMKLQQQAGGKDSKAG</sequence>
<dbReference type="OrthoDB" id="10267474at2759"/>
<dbReference type="Gene3D" id="1.10.287.370">
    <property type="match status" value="1"/>
</dbReference>
<dbReference type="InterPro" id="IPR011599">
    <property type="entry name" value="PFD_alpha_archaea"/>
</dbReference>
<feature type="coiled-coil region" evidence="2">
    <location>
        <begin position="125"/>
        <end position="159"/>
    </location>
</feature>
<evidence type="ECO:0000256" key="1">
    <source>
        <dbReference type="ARBA" id="ARBA00010048"/>
    </source>
</evidence>
<reference evidence="3 4" key="1">
    <citation type="journal article" date="2015" name="Sci. Rep.">
        <title>Chromosome-level genome map provides insights into diverse defense mechanisms in the medicinal fungus Ganoderma sinense.</title>
        <authorList>
            <person name="Zhu Y."/>
            <person name="Xu J."/>
            <person name="Sun C."/>
            <person name="Zhou S."/>
            <person name="Xu H."/>
            <person name="Nelson D.R."/>
            <person name="Qian J."/>
            <person name="Song J."/>
            <person name="Luo H."/>
            <person name="Xiang L."/>
            <person name="Li Y."/>
            <person name="Xu Z."/>
            <person name="Ji A."/>
            <person name="Wang L."/>
            <person name="Lu S."/>
            <person name="Hayward A."/>
            <person name="Sun W."/>
            <person name="Li X."/>
            <person name="Schwartz D.C."/>
            <person name="Wang Y."/>
            <person name="Chen S."/>
        </authorList>
    </citation>
    <scope>NUCLEOTIDE SEQUENCE [LARGE SCALE GENOMIC DNA]</scope>
    <source>
        <strain evidence="3 4">ZZ0214-1</strain>
    </source>
</reference>
<dbReference type="CDD" id="cd23157">
    <property type="entry name" value="Prefoldin_5"/>
    <property type="match status" value="1"/>
</dbReference>
<accession>A0A2G8SFD1</accession>
<dbReference type="GO" id="GO:1990114">
    <property type="term" value="P:RNA polymerase II core complex assembly"/>
    <property type="evidence" value="ECO:0007669"/>
    <property type="project" value="TreeGrafter"/>
</dbReference>
<dbReference type="PANTHER" id="PTHR12674">
    <property type="entry name" value="PREFOLDIN SUBUNIT 5"/>
    <property type="match status" value="1"/>
</dbReference>
<dbReference type="GO" id="GO:1990113">
    <property type="term" value="P:RNA polymerase I assembly"/>
    <property type="evidence" value="ECO:0007669"/>
    <property type="project" value="TreeGrafter"/>
</dbReference>
<dbReference type="STRING" id="1077348.A0A2G8SFD1"/>
<evidence type="ECO:0000313" key="4">
    <source>
        <dbReference type="Proteomes" id="UP000230002"/>
    </source>
</evidence>
<organism evidence="3 4">
    <name type="scientific">Ganoderma sinense ZZ0214-1</name>
    <dbReference type="NCBI Taxonomy" id="1077348"/>
    <lineage>
        <taxon>Eukaryota</taxon>
        <taxon>Fungi</taxon>
        <taxon>Dikarya</taxon>
        <taxon>Basidiomycota</taxon>
        <taxon>Agaricomycotina</taxon>
        <taxon>Agaricomycetes</taxon>
        <taxon>Polyporales</taxon>
        <taxon>Polyporaceae</taxon>
        <taxon>Ganoderma</taxon>
    </lineage>
</organism>
<keyword evidence="2" id="KW-0175">Coiled coil</keyword>
<dbReference type="InterPro" id="IPR004127">
    <property type="entry name" value="Prefoldin_subunit_alpha"/>
</dbReference>
<gene>
    <name evidence="3" type="ORF">GSI_05175</name>
</gene>
<dbReference type="InterPro" id="IPR009053">
    <property type="entry name" value="Prefoldin"/>
</dbReference>